<evidence type="ECO:0000313" key="3">
    <source>
        <dbReference type="Proteomes" id="UP001189429"/>
    </source>
</evidence>
<keyword evidence="3" id="KW-1185">Reference proteome</keyword>
<name>A0ABN9WJ04_9DINO</name>
<dbReference type="EMBL" id="CAUYUJ010018808">
    <property type="protein sequence ID" value="CAK0886471.1"/>
    <property type="molecule type" value="Genomic_DNA"/>
</dbReference>
<proteinExistence type="predicted"/>
<gene>
    <name evidence="2" type="ORF">PCOR1329_LOCUS67807</name>
</gene>
<keyword evidence="1" id="KW-0732">Signal</keyword>
<sequence length="546" mass="61342">MRIPSMPTCSVLLWWILIPPCAAIEYLHPMLYLDLREDEVGCAASDLRLVSRVGHVWKVLSPIHVLFAKGKRRAQSVSVARFADSRDRVRCTTDGIGFQNAIAMHCHMTASGLPEFPEACRTAMRHFSPGFCKWYNVSKHGMLSSPRLEKQCGMALGVTTSIEFEIMGEADVDRMRPSITQAFSKYRRELHWVSMHNTVESRALRYRYGKFFTLCSDCLVSCCVECRRCTQHDQIDLLWLLRDLLPASKARQRRLFPTLPASNNVTLRLLNYGSGALEGTDPMTAIILDQRDWFVEGLCVDANPSRLVEAEEKIIEAGVHGMKVKHSILSADVAAITEIIDDSPALRHAPLDILKVDIDSIDLELTIATLRIIEQRSGADYLPLVVVIEFAPSIPPPFQVLTRDWRPMLSGRAMPLREGVLNSLSAIVAQLWPFGYRLHRLGYLDLVFVREAVAREENVQGFDAQDEFACYLNRDGVEAASELDQSFRWMTMQSLGAAQEELYAVLTEGLQRSRRTELSDAIPIDEPMPPFGSYGIEVGFAVPPSA</sequence>
<feature type="signal peptide" evidence="1">
    <location>
        <begin position="1"/>
        <end position="23"/>
    </location>
</feature>
<dbReference type="Proteomes" id="UP001189429">
    <property type="component" value="Unassembled WGS sequence"/>
</dbReference>
<protein>
    <submittedName>
        <fullName evidence="2">Uncharacterized protein</fullName>
    </submittedName>
</protein>
<organism evidence="2 3">
    <name type="scientific">Prorocentrum cordatum</name>
    <dbReference type="NCBI Taxonomy" id="2364126"/>
    <lineage>
        <taxon>Eukaryota</taxon>
        <taxon>Sar</taxon>
        <taxon>Alveolata</taxon>
        <taxon>Dinophyceae</taxon>
        <taxon>Prorocentrales</taxon>
        <taxon>Prorocentraceae</taxon>
        <taxon>Prorocentrum</taxon>
    </lineage>
</organism>
<evidence type="ECO:0000313" key="2">
    <source>
        <dbReference type="EMBL" id="CAK0886471.1"/>
    </source>
</evidence>
<feature type="chain" id="PRO_5046687690" evidence="1">
    <location>
        <begin position="24"/>
        <end position="546"/>
    </location>
</feature>
<evidence type="ECO:0000256" key="1">
    <source>
        <dbReference type="SAM" id="SignalP"/>
    </source>
</evidence>
<comment type="caution">
    <text evidence="2">The sequence shown here is derived from an EMBL/GenBank/DDBJ whole genome shotgun (WGS) entry which is preliminary data.</text>
</comment>
<accession>A0ABN9WJ04</accession>
<reference evidence="2" key="1">
    <citation type="submission" date="2023-10" db="EMBL/GenBank/DDBJ databases">
        <authorList>
            <person name="Chen Y."/>
            <person name="Shah S."/>
            <person name="Dougan E. K."/>
            <person name="Thang M."/>
            <person name="Chan C."/>
        </authorList>
    </citation>
    <scope>NUCLEOTIDE SEQUENCE [LARGE SCALE GENOMIC DNA]</scope>
</reference>